<dbReference type="EMBL" id="CAJNOK010008329">
    <property type="protein sequence ID" value="CAF1060549.1"/>
    <property type="molecule type" value="Genomic_DNA"/>
</dbReference>
<comment type="caution">
    <text evidence="3">The sequence shown here is derived from an EMBL/GenBank/DDBJ whole genome shotgun (WGS) entry which is preliminary data.</text>
</comment>
<feature type="compositionally biased region" description="Basic and acidic residues" evidence="1">
    <location>
        <begin position="16"/>
        <end position="28"/>
    </location>
</feature>
<feature type="region of interest" description="Disordered" evidence="1">
    <location>
        <begin position="1"/>
        <end position="35"/>
    </location>
</feature>
<evidence type="ECO:0000313" key="2">
    <source>
        <dbReference type="EMBL" id="CAF1060549.1"/>
    </source>
</evidence>
<dbReference type="AlphaFoldDB" id="A0A8S2JXR5"/>
<dbReference type="Proteomes" id="UP000677228">
    <property type="component" value="Unassembled WGS sequence"/>
</dbReference>
<reference evidence="3" key="1">
    <citation type="submission" date="2021-02" db="EMBL/GenBank/DDBJ databases">
        <authorList>
            <person name="Nowell W R."/>
        </authorList>
    </citation>
    <scope>NUCLEOTIDE SEQUENCE</scope>
</reference>
<evidence type="ECO:0000313" key="3">
    <source>
        <dbReference type="EMBL" id="CAF3826077.1"/>
    </source>
</evidence>
<proteinExistence type="predicted"/>
<gene>
    <name evidence="2" type="ORF">OVA965_LOCUS17390</name>
    <name evidence="3" type="ORF">TMI583_LOCUS17401</name>
</gene>
<sequence>MKVPSFHLINFSGDTSKVENQVHQRSKDDEPEDLESNGINLFDIRRRTPAEYSLNILKELFSREELQTRKLPRNRLLKKLTN</sequence>
<dbReference type="Proteomes" id="UP000682733">
    <property type="component" value="Unassembled WGS sequence"/>
</dbReference>
<dbReference type="EMBL" id="CAJOBA010008343">
    <property type="protein sequence ID" value="CAF3826077.1"/>
    <property type="molecule type" value="Genomic_DNA"/>
</dbReference>
<accession>A0A8S2JXR5</accession>
<organism evidence="3 4">
    <name type="scientific">Didymodactylos carnosus</name>
    <dbReference type="NCBI Taxonomy" id="1234261"/>
    <lineage>
        <taxon>Eukaryota</taxon>
        <taxon>Metazoa</taxon>
        <taxon>Spiralia</taxon>
        <taxon>Gnathifera</taxon>
        <taxon>Rotifera</taxon>
        <taxon>Eurotatoria</taxon>
        <taxon>Bdelloidea</taxon>
        <taxon>Philodinida</taxon>
        <taxon>Philodinidae</taxon>
        <taxon>Didymodactylos</taxon>
    </lineage>
</organism>
<evidence type="ECO:0000313" key="4">
    <source>
        <dbReference type="Proteomes" id="UP000682733"/>
    </source>
</evidence>
<evidence type="ECO:0000256" key="1">
    <source>
        <dbReference type="SAM" id="MobiDB-lite"/>
    </source>
</evidence>
<name>A0A8S2JXR5_9BILA</name>
<protein>
    <submittedName>
        <fullName evidence="3">Uncharacterized protein</fullName>
    </submittedName>
</protein>